<gene>
    <name evidence="1" type="ORF">TIFTF001_018198</name>
</gene>
<accession>A0AA88D7Q6</accession>
<reference evidence="1" key="1">
    <citation type="submission" date="2023-07" db="EMBL/GenBank/DDBJ databases">
        <title>draft genome sequence of fig (Ficus carica).</title>
        <authorList>
            <person name="Takahashi T."/>
            <person name="Nishimura K."/>
        </authorList>
    </citation>
    <scope>NUCLEOTIDE SEQUENCE</scope>
</reference>
<evidence type="ECO:0000313" key="2">
    <source>
        <dbReference type="Proteomes" id="UP001187192"/>
    </source>
</evidence>
<comment type="caution">
    <text evidence="1">The sequence shown here is derived from an EMBL/GenBank/DDBJ whole genome shotgun (WGS) entry which is preliminary data.</text>
</comment>
<name>A0AA88D7Q6_FICCA</name>
<dbReference type="EMBL" id="BTGU01000029">
    <property type="protein sequence ID" value="GMN49013.1"/>
    <property type="molecule type" value="Genomic_DNA"/>
</dbReference>
<proteinExistence type="predicted"/>
<dbReference type="AlphaFoldDB" id="A0AA88D7Q6"/>
<evidence type="ECO:0000313" key="1">
    <source>
        <dbReference type="EMBL" id="GMN49013.1"/>
    </source>
</evidence>
<sequence length="52" mass="5820">MPCPFRLRSSVQNPRVDTTLPCQLGVAFEEWGGTWERGGQWRQRLQVGGCGA</sequence>
<organism evidence="1 2">
    <name type="scientific">Ficus carica</name>
    <name type="common">Common fig</name>
    <dbReference type="NCBI Taxonomy" id="3494"/>
    <lineage>
        <taxon>Eukaryota</taxon>
        <taxon>Viridiplantae</taxon>
        <taxon>Streptophyta</taxon>
        <taxon>Embryophyta</taxon>
        <taxon>Tracheophyta</taxon>
        <taxon>Spermatophyta</taxon>
        <taxon>Magnoliopsida</taxon>
        <taxon>eudicotyledons</taxon>
        <taxon>Gunneridae</taxon>
        <taxon>Pentapetalae</taxon>
        <taxon>rosids</taxon>
        <taxon>fabids</taxon>
        <taxon>Rosales</taxon>
        <taxon>Moraceae</taxon>
        <taxon>Ficeae</taxon>
        <taxon>Ficus</taxon>
    </lineage>
</organism>
<protein>
    <submittedName>
        <fullName evidence="1">Uncharacterized protein</fullName>
    </submittedName>
</protein>
<keyword evidence="2" id="KW-1185">Reference proteome</keyword>
<dbReference type="Proteomes" id="UP001187192">
    <property type="component" value="Unassembled WGS sequence"/>
</dbReference>